<gene>
    <name evidence="1" type="primary">WBGene00279682</name>
</gene>
<dbReference type="AlphaFoldDB" id="A0A2A6CLA3"/>
<proteinExistence type="predicted"/>
<name>A0A2A6CLA3_PRIPA</name>
<sequence>MFYGDQVPLIRGERKSRISATMRSTEIVICFVISAVLCRDRTVSEWWTEENAQHECRACKDVPIEKAANCPDSGYFCDEKRPLRASVLTSDSCNCQSIACADRGWILAVNGTIVDRIRCEGREWYTTYGEKVPSTICMKEVTSTTTTSPTTTTTPTPTDICQTTYVPDCMGAPVCEPPTWSFRKLTCPPGTLLYADNVSIDNYCGGPCDGNYITCDATGKWFAPPPSNFEVGNPIFAVCKP</sequence>
<evidence type="ECO:0000313" key="1">
    <source>
        <dbReference type="EnsemblMetazoa" id="PPA41313.1"/>
    </source>
</evidence>
<accession>A0A2A6CLA3</accession>
<reference evidence="1" key="2">
    <citation type="submission" date="2022-06" db="UniProtKB">
        <authorList>
            <consortium name="EnsemblMetazoa"/>
        </authorList>
    </citation>
    <scope>IDENTIFICATION</scope>
    <source>
        <strain evidence="1">PS312</strain>
    </source>
</reference>
<dbReference type="EnsemblMetazoa" id="PPA41313.1">
    <property type="protein sequence ID" value="PPA41313.1"/>
    <property type="gene ID" value="WBGene00279682"/>
</dbReference>
<protein>
    <submittedName>
        <fullName evidence="1">Uncharacterized protein</fullName>
    </submittedName>
</protein>
<reference evidence="2" key="1">
    <citation type="journal article" date="2008" name="Nat. Genet.">
        <title>The Pristionchus pacificus genome provides a unique perspective on nematode lifestyle and parasitism.</title>
        <authorList>
            <person name="Dieterich C."/>
            <person name="Clifton S.W."/>
            <person name="Schuster L.N."/>
            <person name="Chinwalla A."/>
            <person name="Delehaunty K."/>
            <person name="Dinkelacker I."/>
            <person name="Fulton L."/>
            <person name="Fulton R."/>
            <person name="Godfrey J."/>
            <person name="Minx P."/>
            <person name="Mitreva M."/>
            <person name="Roeseler W."/>
            <person name="Tian H."/>
            <person name="Witte H."/>
            <person name="Yang S.P."/>
            <person name="Wilson R.K."/>
            <person name="Sommer R.J."/>
        </authorList>
    </citation>
    <scope>NUCLEOTIDE SEQUENCE [LARGE SCALE GENOMIC DNA]</scope>
    <source>
        <strain evidence="2">PS312</strain>
    </source>
</reference>
<dbReference type="Proteomes" id="UP000005239">
    <property type="component" value="Unassembled WGS sequence"/>
</dbReference>
<accession>A0A8R1UV16</accession>
<evidence type="ECO:0000313" key="2">
    <source>
        <dbReference type="Proteomes" id="UP000005239"/>
    </source>
</evidence>
<organism evidence="1 2">
    <name type="scientific">Pristionchus pacificus</name>
    <name type="common">Parasitic nematode worm</name>
    <dbReference type="NCBI Taxonomy" id="54126"/>
    <lineage>
        <taxon>Eukaryota</taxon>
        <taxon>Metazoa</taxon>
        <taxon>Ecdysozoa</taxon>
        <taxon>Nematoda</taxon>
        <taxon>Chromadorea</taxon>
        <taxon>Rhabditida</taxon>
        <taxon>Rhabditina</taxon>
        <taxon>Diplogasteromorpha</taxon>
        <taxon>Diplogasteroidea</taxon>
        <taxon>Neodiplogasteridae</taxon>
        <taxon>Pristionchus</taxon>
    </lineage>
</organism>
<keyword evidence="2" id="KW-1185">Reference proteome</keyword>